<dbReference type="InterPro" id="IPR019546">
    <property type="entry name" value="TAT_signal_bac_arc"/>
</dbReference>
<evidence type="ECO:0000313" key="1">
    <source>
        <dbReference type="EMBL" id="AWB27354.1"/>
    </source>
</evidence>
<dbReference type="PROSITE" id="PS51318">
    <property type="entry name" value="TAT"/>
    <property type="match status" value="1"/>
</dbReference>
<gene>
    <name evidence="1" type="ORF">HARCEL1_06385</name>
</gene>
<evidence type="ECO:0000313" key="2">
    <source>
        <dbReference type="Proteomes" id="UP000244727"/>
    </source>
</evidence>
<proteinExistence type="predicted"/>
<name>A0A2R4X0N5_9EURY</name>
<dbReference type="EMBL" id="CP028858">
    <property type="protein sequence ID" value="AWB27354.1"/>
    <property type="molecule type" value="Genomic_DNA"/>
</dbReference>
<accession>A0A2R4X0N5</accession>
<reference evidence="1 2" key="1">
    <citation type="submission" date="2018-04" db="EMBL/GenBank/DDBJ databases">
        <title>Halococcoides cellulosivorans gen. nov., sp. nov., an extremely halophilic cellulose-utilizing haloarchaeon from hypersaline lakes.</title>
        <authorList>
            <person name="Sorokin D.Y."/>
            <person name="Toshchakov S.V."/>
            <person name="Samarov N.I."/>
            <person name="Korzhenkov A."/>
            <person name="Kublanov I.V."/>
        </authorList>
    </citation>
    <scope>NUCLEOTIDE SEQUENCE [LARGE SCALE GENOMIC DNA]</scope>
    <source>
        <strain evidence="1 2">HArcel1</strain>
    </source>
</reference>
<organism evidence="1 2">
    <name type="scientific">Halococcoides cellulosivorans</name>
    <dbReference type="NCBI Taxonomy" id="1679096"/>
    <lineage>
        <taxon>Archaea</taxon>
        <taxon>Methanobacteriati</taxon>
        <taxon>Methanobacteriota</taxon>
        <taxon>Stenosarchaea group</taxon>
        <taxon>Halobacteria</taxon>
        <taxon>Halobacteriales</taxon>
        <taxon>Haloarculaceae</taxon>
        <taxon>Halococcoides</taxon>
    </lineage>
</organism>
<dbReference type="Proteomes" id="UP000244727">
    <property type="component" value="Chromosome"/>
</dbReference>
<dbReference type="RefSeq" id="WP_108381723.1">
    <property type="nucleotide sequence ID" value="NZ_CP028858.1"/>
</dbReference>
<dbReference type="AlphaFoldDB" id="A0A2R4X0N5"/>
<dbReference type="InterPro" id="IPR006311">
    <property type="entry name" value="TAT_signal"/>
</dbReference>
<protein>
    <submittedName>
        <fullName evidence="1">Uncharacterized protein</fullName>
    </submittedName>
</protein>
<dbReference type="KEGG" id="harc:HARCEL1_06385"/>
<keyword evidence="2" id="KW-1185">Reference proteome</keyword>
<sequence>MVDPTNLSRRDFIRNITVGAGVMGSITAASTSVEAATDQSESDIIWEVPRSHKTVYRRFGGNPDESDSDLTNQDVWLQSNTNLGYKGFNHNENDAKISHKFVLVTAVNEFWPASNNRFDKPRTIVGDAKISGVSGLLHRFKAESGVNISLWRNEFENTKQEASWGGFADDRYDGGANWSDIFDSSIEPTDGKLPEDQVEELTQELSNEIENKGYSIGSAALSTIITAASFNYPYAAGAAALAQALVSGLSSDGDDCGLTEIDKDSSWKQEYHPCSDKFVFSDSILPNFQIQVDEVEVKVPADGQFHRVVFRHGWMPPSKSPYSEWDGEPSTDSGIFPPTYRDYGLYLPGRRLNATVRNEVFPDEKPIQLPDNPCGSNPWEKTSWECPDVVDKSVSMEDSLPVDGSLLNYYRSKNKPNDVLNPSDVLDSKDDYLTGDLSLEETVKIQRSYFF</sequence>
<dbReference type="GeneID" id="36512118"/>
<dbReference type="NCBIfam" id="TIGR01409">
    <property type="entry name" value="TAT_signal_seq"/>
    <property type="match status" value="1"/>
</dbReference>